<evidence type="ECO:0000256" key="1">
    <source>
        <dbReference type="SAM" id="MobiDB-lite"/>
    </source>
</evidence>
<comment type="caution">
    <text evidence="3">The sequence shown here is derived from an EMBL/GenBank/DDBJ whole genome shotgun (WGS) entry which is preliminary data.</text>
</comment>
<gene>
    <name evidence="3" type="ORF">D6D01_04778</name>
</gene>
<evidence type="ECO:0000313" key="3">
    <source>
        <dbReference type="EMBL" id="THY25882.1"/>
    </source>
</evidence>
<keyword evidence="2" id="KW-0732">Signal</keyword>
<feature type="compositionally biased region" description="Low complexity" evidence="1">
    <location>
        <begin position="116"/>
        <end position="129"/>
    </location>
</feature>
<feature type="compositionally biased region" description="Polar residues" evidence="1">
    <location>
        <begin position="344"/>
        <end position="396"/>
    </location>
</feature>
<organism evidence="3 4">
    <name type="scientific">Aureobasidium pullulans</name>
    <name type="common">Black yeast</name>
    <name type="synonym">Pullularia pullulans</name>
    <dbReference type="NCBI Taxonomy" id="5580"/>
    <lineage>
        <taxon>Eukaryota</taxon>
        <taxon>Fungi</taxon>
        <taxon>Dikarya</taxon>
        <taxon>Ascomycota</taxon>
        <taxon>Pezizomycotina</taxon>
        <taxon>Dothideomycetes</taxon>
        <taxon>Dothideomycetidae</taxon>
        <taxon>Dothideales</taxon>
        <taxon>Saccotheciaceae</taxon>
        <taxon>Aureobasidium</taxon>
    </lineage>
</organism>
<name>A0A4S9LAT0_AURPU</name>
<proteinExistence type="predicted"/>
<reference evidence="3 4" key="1">
    <citation type="submission" date="2018-10" db="EMBL/GenBank/DDBJ databases">
        <title>Fifty Aureobasidium pullulans genomes reveal a recombining polyextremotolerant generalist.</title>
        <authorList>
            <person name="Gostincar C."/>
            <person name="Turk M."/>
            <person name="Zajc J."/>
            <person name="Gunde-Cimerman N."/>
        </authorList>
    </citation>
    <scope>NUCLEOTIDE SEQUENCE [LARGE SCALE GENOMIC DNA]</scope>
    <source>
        <strain evidence="3 4">EXF-6604</strain>
    </source>
</reference>
<dbReference type="Proteomes" id="UP000306584">
    <property type="component" value="Unassembled WGS sequence"/>
</dbReference>
<feature type="compositionally biased region" description="Low complexity" evidence="1">
    <location>
        <begin position="48"/>
        <end position="62"/>
    </location>
</feature>
<feature type="region of interest" description="Disordered" evidence="1">
    <location>
        <begin position="325"/>
        <end position="432"/>
    </location>
</feature>
<evidence type="ECO:0000256" key="2">
    <source>
        <dbReference type="SAM" id="SignalP"/>
    </source>
</evidence>
<dbReference type="AlphaFoldDB" id="A0A4S9LAT0"/>
<feature type="region of interest" description="Disordered" evidence="1">
    <location>
        <begin position="82"/>
        <end position="129"/>
    </location>
</feature>
<feature type="compositionally biased region" description="Low complexity" evidence="1">
    <location>
        <begin position="397"/>
        <end position="408"/>
    </location>
</feature>
<evidence type="ECO:0000313" key="4">
    <source>
        <dbReference type="Proteomes" id="UP000306584"/>
    </source>
</evidence>
<feature type="compositionally biased region" description="Polar residues" evidence="1">
    <location>
        <begin position="82"/>
        <end position="105"/>
    </location>
</feature>
<feature type="compositionally biased region" description="Polar residues" evidence="1">
    <location>
        <begin position="409"/>
        <end position="427"/>
    </location>
</feature>
<sequence>MLKIFSFLPCAFAVALANELYSDCAYEPLPYGSFPTGTGGSPLSRPTGLSSDSPPGPYPGVSYGAPFPTSNLSSVVIGPTGTGSSSAFVPSSSDEGRSGTASRPSDTAFIPSSFDAGRSGTASPSSSTLSSVYFPNSTTSFQEAITTIYSATTAVTTVVTTVYLPPQSPESSSDVRSGASASLSYSANTTIMSSLVTGTITLTTTLTPSSSSDSPVTVMNSTSLPGTATSYSLGTGSASAPGNRTSSAASFTWSPYVPNVPGTGLFSSFIPSSSPDSPATTSVFNSSSARATTTHVTVHLNSSITLTLVTTNTIPLTAGPFTISNSSTFSGSSSGGDRSGTASPVTTSAGNKTLSSGTFTASHSSGGHNGTLISYGSTGTAPIRSPTSSASPVTRISSSSADSSVSTSEGNRSGTRQASRSTPLHSTGSHSQFSSFVTSVVSSSVGSSEAGGVTDSPSTPPTLPTVPFYGSWSYNNGGGYGGYRGGYKRNGKV</sequence>
<accession>A0A4S9LAT0</accession>
<feature type="chain" id="PRO_5020317264" evidence="2">
    <location>
        <begin position="18"/>
        <end position="493"/>
    </location>
</feature>
<protein>
    <submittedName>
        <fullName evidence="3">Uncharacterized protein</fullName>
    </submittedName>
</protein>
<dbReference type="EMBL" id="QZBD01000164">
    <property type="protein sequence ID" value="THY25882.1"/>
    <property type="molecule type" value="Genomic_DNA"/>
</dbReference>
<feature type="signal peptide" evidence="2">
    <location>
        <begin position="1"/>
        <end position="17"/>
    </location>
</feature>
<feature type="region of interest" description="Disordered" evidence="1">
    <location>
        <begin position="37"/>
        <end position="62"/>
    </location>
</feature>